<dbReference type="Proteomes" id="UP000256980">
    <property type="component" value="Unassembled WGS sequence"/>
</dbReference>
<evidence type="ECO:0000313" key="4">
    <source>
        <dbReference type="EMBL" id="RED43224.1"/>
    </source>
</evidence>
<dbReference type="GO" id="GO:0019379">
    <property type="term" value="P:sulfate assimilation, phosphoadenylyl sulfate reduction by phosphoadenylyl-sulfate reductase (thioredoxin)"/>
    <property type="evidence" value="ECO:0007669"/>
    <property type="project" value="TreeGrafter"/>
</dbReference>
<organism evidence="4 5">
    <name type="scientific">Winogradskyella eximia</name>
    <dbReference type="NCBI Taxonomy" id="262006"/>
    <lineage>
        <taxon>Bacteria</taxon>
        <taxon>Pseudomonadati</taxon>
        <taxon>Bacteroidota</taxon>
        <taxon>Flavobacteriia</taxon>
        <taxon>Flavobacteriales</taxon>
        <taxon>Flavobacteriaceae</taxon>
        <taxon>Winogradskyella</taxon>
    </lineage>
</organism>
<evidence type="ECO:0000259" key="3">
    <source>
        <dbReference type="Pfam" id="PF01507"/>
    </source>
</evidence>
<dbReference type="GO" id="GO:0005737">
    <property type="term" value="C:cytoplasm"/>
    <property type="evidence" value="ECO:0007669"/>
    <property type="project" value="TreeGrafter"/>
</dbReference>
<dbReference type="InterPro" id="IPR002500">
    <property type="entry name" value="PAPS_reduct_dom"/>
</dbReference>
<comment type="pathway">
    <text evidence="2">Sulfur metabolism; hydrogen sulfide biosynthesis; sulfite from sulfate.</text>
</comment>
<comment type="caution">
    <text evidence="4">The sequence shown here is derived from an EMBL/GenBank/DDBJ whole genome shotgun (WGS) entry which is preliminary data.</text>
</comment>
<reference evidence="4 5" key="1">
    <citation type="submission" date="2018-07" db="EMBL/GenBank/DDBJ databases">
        <title>Genomic Encyclopedia of Type Strains, Phase III (KMG-III): the genomes of soil and plant-associated and newly described type strains.</title>
        <authorList>
            <person name="Whitman W."/>
        </authorList>
    </citation>
    <scope>NUCLEOTIDE SEQUENCE [LARGE SCALE GENOMIC DNA]</scope>
    <source>
        <strain evidence="4 5">CECT 7946</strain>
    </source>
</reference>
<name>A0A3D9H141_9FLAO</name>
<comment type="similarity">
    <text evidence="1">Belongs to the PAPS reductase family. CysH subfamily.</text>
</comment>
<dbReference type="AlphaFoldDB" id="A0A3D9H141"/>
<feature type="domain" description="Phosphoadenosine phosphosulphate reductase" evidence="3">
    <location>
        <begin position="36"/>
        <end position="193"/>
    </location>
</feature>
<dbReference type="PANTHER" id="PTHR46509:SF1">
    <property type="entry name" value="PHOSPHOADENOSINE PHOSPHOSULFATE REDUCTASE"/>
    <property type="match status" value="1"/>
</dbReference>
<sequence>MGKMINIDIDIWNKKLRNKTPNEIAEWALQLSDNRIVTTSFGVYSSVLLSTMSQLDKDIRVVWCDTLYNQPSTYEHASNLIDKYNLNIIKYQSLYTKEEIDSTIGVPSLEDDNHAVFSEAVKLEPFRRALKEQNPDIWFTNIRVRQTEYRNKKDILSYSKDGILKVSPFYYWSDTDLDQYIEDNQLAKNSYYFDPIKALLNRECGIHFQ</sequence>
<dbReference type="InterPro" id="IPR014729">
    <property type="entry name" value="Rossmann-like_a/b/a_fold"/>
</dbReference>
<keyword evidence="5" id="KW-1185">Reference proteome</keyword>
<gene>
    <name evidence="4" type="ORF">DFQ10_106137</name>
</gene>
<dbReference type="PANTHER" id="PTHR46509">
    <property type="entry name" value="PHOSPHOADENOSINE PHOSPHOSULFATE REDUCTASE"/>
    <property type="match status" value="1"/>
</dbReference>
<dbReference type="EMBL" id="QRDV01000006">
    <property type="protein sequence ID" value="RED43224.1"/>
    <property type="molecule type" value="Genomic_DNA"/>
</dbReference>
<evidence type="ECO:0000256" key="2">
    <source>
        <dbReference type="ARBA" id="ARBA00024327"/>
    </source>
</evidence>
<evidence type="ECO:0000256" key="1">
    <source>
        <dbReference type="ARBA" id="ARBA00009732"/>
    </source>
</evidence>
<proteinExistence type="inferred from homology"/>
<protein>
    <submittedName>
        <fullName evidence="4">Phosphoadenylylsulfate reductase (Thioredoxin)</fullName>
    </submittedName>
</protein>
<evidence type="ECO:0000313" key="5">
    <source>
        <dbReference type="Proteomes" id="UP000256980"/>
    </source>
</evidence>
<accession>A0A3D9H141</accession>
<dbReference type="SUPFAM" id="SSF52402">
    <property type="entry name" value="Adenine nucleotide alpha hydrolases-like"/>
    <property type="match status" value="1"/>
</dbReference>
<dbReference type="GO" id="GO:0004604">
    <property type="term" value="F:phosphoadenylyl-sulfate reductase (thioredoxin) activity"/>
    <property type="evidence" value="ECO:0007669"/>
    <property type="project" value="TreeGrafter"/>
</dbReference>
<dbReference type="Pfam" id="PF01507">
    <property type="entry name" value="PAPS_reduct"/>
    <property type="match status" value="1"/>
</dbReference>
<dbReference type="Gene3D" id="3.40.50.620">
    <property type="entry name" value="HUPs"/>
    <property type="match status" value="1"/>
</dbReference>